<dbReference type="Proteomes" id="UP000037179">
    <property type="component" value="Unassembled WGS sequence"/>
</dbReference>
<dbReference type="RefSeq" id="WP_052086998.1">
    <property type="nucleotide sequence ID" value="NZ_AP017900.1"/>
</dbReference>
<dbReference type="AlphaFoldDB" id="A0A0B8NEK5"/>
<protein>
    <submittedName>
        <fullName evidence="2">Uncharacterized protein</fullName>
    </submittedName>
</protein>
<evidence type="ECO:0000313" key="3">
    <source>
        <dbReference type="Proteomes" id="UP000037179"/>
    </source>
</evidence>
<gene>
    <name evidence="2" type="ORF">NSK11_contig00178-0001</name>
</gene>
<keyword evidence="3" id="KW-1185">Reference proteome</keyword>
<comment type="caution">
    <text evidence="2">The sequence shown here is derived from an EMBL/GenBank/DDBJ whole genome shotgun (WGS) entry which is preliminary data.</text>
</comment>
<dbReference type="EMBL" id="BBYQ01000178">
    <property type="protein sequence ID" value="GAP32751.1"/>
    <property type="molecule type" value="Genomic_DNA"/>
</dbReference>
<sequence length="175" mass="19043">MEAAVASWLEELERRETAARERAEELHRRIVELSHQLAVVEEQLSRLAITRETMIEILGGPVESVESTLATVAEDVEGPQPVSGGSPIGVLLIPPRTDEIDVSVLPQDYRDILEVLADSGRGLRTAHVAAALGLDEARSTVESLRSQLKRLTARGWLDEAMPGMFTLADGINING</sequence>
<accession>A0A0B8NEK5</accession>
<feature type="coiled-coil region" evidence="1">
    <location>
        <begin position="9"/>
        <end position="43"/>
    </location>
</feature>
<name>A0A0B8NEK5_9NOCA</name>
<evidence type="ECO:0000313" key="2">
    <source>
        <dbReference type="EMBL" id="GAP32751.1"/>
    </source>
</evidence>
<reference evidence="2 3" key="2">
    <citation type="journal article" date="2016" name="Genome Announc.">
        <title>Draft Genome Sequence of Erythromycin- and Oxytetracycline-Sensitive Nocardia seriolae Strain U-1 (NBRC 110359).</title>
        <authorList>
            <person name="Imajoh M."/>
            <person name="Sukeda M."/>
            <person name="Shimizu M."/>
            <person name="Yamane J."/>
            <person name="Ohnishi K."/>
            <person name="Oshima S."/>
        </authorList>
    </citation>
    <scope>NUCLEOTIDE SEQUENCE [LARGE SCALE GENOMIC DNA]</scope>
    <source>
        <strain evidence="2 3">U-1</strain>
    </source>
</reference>
<reference evidence="3" key="1">
    <citation type="submission" date="2015-07" db="EMBL/GenBank/DDBJ databases">
        <title>Nocardia seriolae U-1 whole genome shotgun sequence.</title>
        <authorList>
            <person name="Imajoh M."/>
            <person name="Fukumoto Y."/>
            <person name="Sukeda M."/>
            <person name="Yamane J."/>
            <person name="Yamasaki K."/>
            <person name="Shimizu M."/>
            <person name="Ohnishi K."/>
            <person name="Oshima S."/>
        </authorList>
    </citation>
    <scope>NUCLEOTIDE SEQUENCE [LARGE SCALE GENOMIC DNA]</scope>
    <source>
        <strain evidence="3">U-1</strain>
    </source>
</reference>
<organism evidence="2 3">
    <name type="scientific">Nocardia seriolae</name>
    <dbReference type="NCBI Taxonomy" id="37332"/>
    <lineage>
        <taxon>Bacteria</taxon>
        <taxon>Bacillati</taxon>
        <taxon>Actinomycetota</taxon>
        <taxon>Actinomycetes</taxon>
        <taxon>Mycobacteriales</taxon>
        <taxon>Nocardiaceae</taxon>
        <taxon>Nocardia</taxon>
    </lineage>
</organism>
<keyword evidence="1" id="KW-0175">Coiled coil</keyword>
<dbReference type="OrthoDB" id="4548279at2"/>
<proteinExistence type="predicted"/>
<evidence type="ECO:0000256" key="1">
    <source>
        <dbReference type="SAM" id="Coils"/>
    </source>
</evidence>